<dbReference type="RefSeq" id="WP_017513839.1">
    <property type="nucleotide sequence ID" value="NZ_CP037900.1"/>
</dbReference>
<dbReference type="SUPFAM" id="SSF47616">
    <property type="entry name" value="GST C-terminal domain-like"/>
    <property type="match status" value="1"/>
</dbReference>
<name>A0A482IL41_9BURK</name>
<sequence>MKLVIGNKNYSSWSLRPWLLLRHAGIAFEEIAVRLFTKEFAAEIARYSPAGKVPALIDGDVTVWDSLSISEYVAERFPEKALWPKDAAARALARSICAEMHSGFGNLRSQMPMNVTAMLPGLGWNVAVQRDIDRIASIWTDLRTRYASEGPFLFGGFTIADAFYAPIVSRFATYGVHLPEAAKAYADFVLALPAMQEWAAAAREERDFVPADEPYRTEPDRPDAIIVLG</sequence>
<dbReference type="Gene3D" id="3.40.30.10">
    <property type="entry name" value="Glutaredoxin"/>
    <property type="match status" value="1"/>
</dbReference>
<dbReference type="PANTHER" id="PTHR42673">
    <property type="entry name" value="MALEYLACETOACETATE ISOMERASE"/>
    <property type="match status" value="1"/>
</dbReference>
<dbReference type="OrthoDB" id="9799538at2"/>
<dbReference type="SFLD" id="SFLDS00019">
    <property type="entry name" value="Glutathione_Transferase_(cytos"/>
    <property type="match status" value="1"/>
</dbReference>
<dbReference type="EMBL" id="CP037900">
    <property type="protein sequence ID" value="QBP08397.1"/>
    <property type="molecule type" value="Genomic_DNA"/>
</dbReference>
<dbReference type="GO" id="GO:0004364">
    <property type="term" value="F:glutathione transferase activity"/>
    <property type="evidence" value="ECO:0007669"/>
    <property type="project" value="TreeGrafter"/>
</dbReference>
<dbReference type="Proteomes" id="UP000253772">
    <property type="component" value="Chromosome c1"/>
</dbReference>
<feature type="domain" description="GST N-terminal" evidence="1">
    <location>
        <begin position="1"/>
        <end position="81"/>
    </location>
</feature>
<protein>
    <submittedName>
        <fullName evidence="2">Glutathione S-transferase family protein</fullName>
    </submittedName>
</protein>
<dbReference type="InterPro" id="IPR036282">
    <property type="entry name" value="Glutathione-S-Trfase_C_sf"/>
</dbReference>
<dbReference type="AlphaFoldDB" id="A0A482IL41"/>
<dbReference type="CDD" id="cd03043">
    <property type="entry name" value="GST_N_1"/>
    <property type="match status" value="1"/>
</dbReference>
<dbReference type="FunFam" id="3.40.30.10:FF:000206">
    <property type="entry name" value="Probable glutathione S-transferase"/>
    <property type="match status" value="1"/>
</dbReference>
<dbReference type="InterPro" id="IPR040079">
    <property type="entry name" value="Glutathione_S-Trfase"/>
</dbReference>
<dbReference type="Pfam" id="PF13409">
    <property type="entry name" value="GST_N_2"/>
    <property type="match status" value="1"/>
</dbReference>
<evidence type="ECO:0000313" key="2">
    <source>
        <dbReference type="EMBL" id="QBP08397.1"/>
    </source>
</evidence>
<reference evidence="2 3" key="1">
    <citation type="submission" date="2019-03" db="EMBL/GenBank/DDBJ databases">
        <title>Comparative insights into the high quality Complete genome sequence of highly metal resistant Cupriavidus metallidurans strain BS1 isolated from a gold-copper mine.</title>
        <authorList>
            <person name="Mazhar H.S."/>
            <person name="Rensing C."/>
        </authorList>
    </citation>
    <scope>NUCLEOTIDE SEQUENCE [LARGE SCALE GENOMIC DNA]</scope>
    <source>
        <strain evidence="2 3">BS1</strain>
    </source>
</reference>
<dbReference type="GO" id="GO:0006749">
    <property type="term" value="P:glutathione metabolic process"/>
    <property type="evidence" value="ECO:0007669"/>
    <property type="project" value="TreeGrafter"/>
</dbReference>
<accession>A0A482IL41</accession>
<dbReference type="PANTHER" id="PTHR42673:SF4">
    <property type="entry name" value="MALEYLACETOACETATE ISOMERASE"/>
    <property type="match status" value="1"/>
</dbReference>
<dbReference type="CDD" id="cd03194">
    <property type="entry name" value="GST_C_3"/>
    <property type="match status" value="1"/>
</dbReference>
<keyword evidence="2" id="KW-0808">Transferase</keyword>
<organism evidence="2 3">
    <name type="scientific">Cupriavidus metallidurans</name>
    <dbReference type="NCBI Taxonomy" id="119219"/>
    <lineage>
        <taxon>Bacteria</taxon>
        <taxon>Pseudomonadati</taxon>
        <taxon>Pseudomonadota</taxon>
        <taxon>Betaproteobacteria</taxon>
        <taxon>Burkholderiales</taxon>
        <taxon>Burkholderiaceae</taxon>
        <taxon>Cupriavidus</taxon>
    </lineage>
</organism>
<gene>
    <name evidence="2" type="ORF">DDF84_000900</name>
</gene>
<proteinExistence type="predicted"/>
<dbReference type="GO" id="GO:0016034">
    <property type="term" value="F:maleylacetoacetate isomerase activity"/>
    <property type="evidence" value="ECO:0007669"/>
    <property type="project" value="TreeGrafter"/>
</dbReference>
<evidence type="ECO:0000313" key="3">
    <source>
        <dbReference type="Proteomes" id="UP000253772"/>
    </source>
</evidence>
<dbReference type="GO" id="GO:0006559">
    <property type="term" value="P:L-phenylalanine catabolic process"/>
    <property type="evidence" value="ECO:0007669"/>
    <property type="project" value="TreeGrafter"/>
</dbReference>
<dbReference type="InterPro" id="IPR004045">
    <property type="entry name" value="Glutathione_S-Trfase_N"/>
</dbReference>
<dbReference type="InterPro" id="IPR036249">
    <property type="entry name" value="Thioredoxin-like_sf"/>
</dbReference>
<dbReference type="SUPFAM" id="SSF52833">
    <property type="entry name" value="Thioredoxin-like"/>
    <property type="match status" value="1"/>
</dbReference>
<dbReference type="Pfam" id="PF13410">
    <property type="entry name" value="GST_C_2"/>
    <property type="match status" value="1"/>
</dbReference>
<dbReference type="PROSITE" id="PS50404">
    <property type="entry name" value="GST_NTER"/>
    <property type="match status" value="1"/>
</dbReference>
<evidence type="ECO:0000259" key="1">
    <source>
        <dbReference type="PROSITE" id="PS50404"/>
    </source>
</evidence>
<dbReference type="Gene3D" id="1.20.1050.10">
    <property type="match status" value="1"/>
</dbReference>
<dbReference type="SFLD" id="SFLDG00358">
    <property type="entry name" value="Main_(cytGST)"/>
    <property type="match status" value="1"/>
</dbReference>